<dbReference type="Gene3D" id="1.20.1250.20">
    <property type="entry name" value="MFS general substrate transporter like domains"/>
    <property type="match status" value="3"/>
</dbReference>
<keyword evidence="10" id="KW-1185">Reference proteome</keyword>
<evidence type="ECO:0000313" key="9">
    <source>
        <dbReference type="EMBL" id="KAJ6222735.1"/>
    </source>
</evidence>
<evidence type="ECO:0000256" key="2">
    <source>
        <dbReference type="ARBA" id="ARBA00005241"/>
    </source>
</evidence>
<reference evidence="9" key="1">
    <citation type="submission" date="2022-12" db="EMBL/GenBank/DDBJ databases">
        <title>Genome assemblies of Blomia tropicalis.</title>
        <authorList>
            <person name="Cui Y."/>
        </authorList>
    </citation>
    <scope>NUCLEOTIDE SEQUENCE</scope>
    <source>
        <tissue evidence="9">Adult mites</tissue>
    </source>
</reference>
<evidence type="ECO:0000256" key="1">
    <source>
        <dbReference type="ARBA" id="ARBA00004141"/>
    </source>
</evidence>
<comment type="similarity">
    <text evidence="2">Belongs to the major facilitator superfamily. MFSD6 family.</text>
</comment>
<evidence type="ECO:0000256" key="4">
    <source>
        <dbReference type="ARBA" id="ARBA00022989"/>
    </source>
</evidence>
<dbReference type="EMBL" id="JAPWDV010000001">
    <property type="protein sequence ID" value="KAJ6222735.1"/>
    <property type="molecule type" value="Genomic_DNA"/>
</dbReference>
<feature type="transmembrane region" description="Helical" evidence="7">
    <location>
        <begin position="279"/>
        <end position="302"/>
    </location>
</feature>
<feature type="transmembrane region" description="Helical" evidence="7">
    <location>
        <begin position="38"/>
        <end position="56"/>
    </location>
</feature>
<feature type="domain" description="Major facilitator superfamily associated" evidence="8">
    <location>
        <begin position="2"/>
        <end position="398"/>
    </location>
</feature>
<feature type="transmembrane region" description="Helical" evidence="7">
    <location>
        <begin position="344"/>
        <end position="364"/>
    </location>
</feature>
<dbReference type="OMA" id="FACQGSA"/>
<organism evidence="9 10">
    <name type="scientific">Blomia tropicalis</name>
    <name type="common">Mite</name>
    <dbReference type="NCBI Taxonomy" id="40697"/>
    <lineage>
        <taxon>Eukaryota</taxon>
        <taxon>Metazoa</taxon>
        <taxon>Ecdysozoa</taxon>
        <taxon>Arthropoda</taxon>
        <taxon>Chelicerata</taxon>
        <taxon>Arachnida</taxon>
        <taxon>Acari</taxon>
        <taxon>Acariformes</taxon>
        <taxon>Sarcoptiformes</taxon>
        <taxon>Astigmata</taxon>
        <taxon>Glycyphagoidea</taxon>
        <taxon>Echimyopodidae</taxon>
        <taxon>Blomia</taxon>
    </lineage>
</organism>
<dbReference type="PANTHER" id="PTHR16172:SF30">
    <property type="entry name" value="SUGAR BABY, ISOFORM C"/>
    <property type="match status" value="1"/>
</dbReference>
<keyword evidence="5 7" id="KW-0472">Membrane</keyword>
<evidence type="ECO:0000256" key="5">
    <source>
        <dbReference type="ARBA" id="ARBA00023136"/>
    </source>
</evidence>
<feature type="transmembrane region" description="Helical" evidence="7">
    <location>
        <begin position="482"/>
        <end position="504"/>
    </location>
</feature>
<keyword evidence="4 7" id="KW-1133">Transmembrane helix</keyword>
<protein>
    <recommendedName>
        <fullName evidence="8">Major facilitator superfamily associated domain-containing protein</fullName>
    </recommendedName>
</protein>
<feature type="transmembrane region" description="Helical" evidence="7">
    <location>
        <begin position="96"/>
        <end position="124"/>
    </location>
</feature>
<accession>A0A9Q0MBB0</accession>
<feature type="compositionally biased region" description="Polar residues" evidence="6">
    <location>
        <begin position="450"/>
        <end position="467"/>
    </location>
</feature>
<feature type="transmembrane region" description="Helical" evidence="7">
    <location>
        <begin position="68"/>
        <end position="90"/>
    </location>
</feature>
<dbReference type="InterPro" id="IPR051717">
    <property type="entry name" value="MFS_MFSD6"/>
</dbReference>
<dbReference type="SUPFAM" id="SSF103473">
    <property type="entry name" value="MFS general substrate transporter"/>
    <property type="match status" value="1"/>
</dbReference>
<feature type="region of interest" description="Disordered" evidence="6">
    <location>
        <begin position="437"/>
        <end position="467"/>
    </location>
</feature>
<feature type="transmembrane region" description="Helical" evidence="7">
    <location>
        <begin position="516"/>
        <end position="537"/>
    </location>
</feature>
<evidence type="ECO:0000313" key="10">
    <source>
        <dbReference type="Proteomes" id="UP001142055"/>
    </source>
</evidence>
<comment type="subcellular location">
    <subcellularLocation>
        <location evidence="1">Membrane</location>
        <topology evidence="1">Multi-pass membrane protein</topology>
    </subcellularLocation>
</comment>
<dbReference type="InterPro" id="IPR024989">
    <property type="entry name" value="MFS_assoc_dom"/>
</dbReference>
<proteinExistence type="inferred from homology"/>
<dbReference type="AlphaFoldDB" id="A0A9Q0MBB0"/>
<feature type="transmembrane region" description="Helical" evidence="7">
    <location>
        <begin position="168"/>
        <end position="190"/>
    </location>
</feature>
<feature type="transmembrane region" description="Helical" evidence="7">
    <location>
        <begin position="7"/>
        <end position="26"/>
    </location>
</feature>
<dbReference type="Pfam" id="PF12832">
    <property type="entry name" value="MFS_1_like"/>
    <property type="match status" value="1"/>
</dbReference>
<feature type="transmembrane region" description="Helical" evidence="7">
    <location>
        <begin position="376"/>
        <end position="397"/>
    </location>
</feature>
<name>A0A9Q0MBB0_BLOTA</name>
<dbReference type="Proteomes" id="UP001142055">
    <property type="component" value="Chromosome 1"/>
</dbReference>
<dbReference type="GO" id="GO:0016020">
    <property type="term" value="C:membrane"/>
    <property type="evidence" value="ECO:0007669"/>
    <property type="project" value="UniProtKB-SubCell"/>
</dbReference>
<dbReference type="PANTHER" id="PTHR16172">
    <property type="entry name" value="MAJOR FACILITATOR SUPERFAMILY DOMAIN-CONTAINING PROTEIN 6-LIKE"/>
    <property type="match status" value="1"/>
</dbReference>
<evidence type="ECO:0000256" key="3">
    <source>
        <dbReference type="ARBA" id="ARBA00022692"/>
    </source>
</evidence>
<comment type="caution">
    <text evidence="9">The sequence shown here is derived from an EMBL/GenBank/DDBJ whole genome shotgun (WGS) entry which is preliminary data.</text>
</comment>
<evidence type="ECO:0000256" key="6">
    <source>
        <dbReference type="SAM" id="MobiDB-lite"/>
    </source>
</evidence>
<evidence type="ECO:0000256" key="7">
    <source>
        <dbReference type="SAM" id="Phobius"/>
    </source>
</evidence>
<dbReference type="InterPro" id="IPR036259">
    <property type="entry name" value="MFS_trans_sf"/>
</dbReference>
<sequence length="546" mass="61262">MWPLKAHYCLWFGAHSGVLPYLAVFLRTHLNASATTVGTLYCVLPFVVSIVKPIACSAADHYGKHSQALLISQILTFFGYGLLAAIPFILEYIPLHILLYGFCFLALLANTSMGVGISLTDFLVINEVKLVNQHGGNTNYGAVRIWGTIGFGIFGILVGIINENSPSLPYLIPGLFIFIATEILDIICIYRFYHLKQTKLPADSITNDHDNVDYHTPNGQYSDSLEMDSEPYGPTVTTQYNAQSLSLWNRIRIGVKQAASTSIDTLFQILRIYYRYPSLIQYTLIVFCFGILTAFHWSFFFWFIQDIRGQDSLLMGLCIFVNSFLGEIPVFLVAYRIIQWVGPIFSLCISLLAFALRYLCYGYLLKKEYGKYWDVLLIETLQGLTFSLFYTVMTHIAQMYADKCEKIFAINEIPSSSLESNSNDRVASLRNLASSRESSIDDEAEGEFESNMSGQSKMNSLRSKSRIPTSKKIVKPSALMQGLMSACYEGLGLGVGSLLGGFLIEYFDVGSIWRIAGFFSLALVALNVVIEAIKFVYKKRRNQPLI</sequence>
<evidence type="ECO:0000259" key="8">
    <source>
        <dbReference type="Pfam" id="PF12832"/>
    </source>
</evidence>
<gene>
    <name evidence="9" type="ORF">RDWZM_001280</name>
</gene>
<feature type="transmembrane region" description="Helical" evidence="7">
    <location>
        <begin position="145"/>
        <end position="162"/>
    </location>
</feature>
<keyword evidence="3 7" id="KW-0812">Transmembrane</keyword>
<feature type="transmembrane region" description="Helical" evidence="7">
    <location>
        <begin position="314"/>
        <end position="337"/>
    </location>
</feature>